<dbReference type="SUPFAM" id="SSF52540">
    <property type="entry name" value="P-loop containing nucleoside triphosphate hydrolases"/>
    <property type="match status" value="1"/>
</dbReference>
<dbReference type="Proteomes" id="UP000538666">
    <property type="component" value="Unassembled WGS sequence"/>
</dbReference>
<evidence type="ECO:0000313" key="2">
    <source>
        <dbReference type="Proteomes" id="UP000538666"/>
    </source>
</evidence>
<proteinExistence type="predicted"/>
<comment type="caution">
    <text evidence="1">The sequence shown here is derived from an EMBL/GenBank/DDBJ whole genome shotgun (WGS) entry which is preliminary data.</text>
</comment>
<dbReference type="RefSeq" id="WP_050062003.1">
    <property type="nucleotide sequence ID" value="NZ_JACHEK010000002.1"/>
</dbReference>
<dbReference type="InterPro" id="IPR027417">
    <property type="entry name" value="P-loop_NTPase"/>
</dbReference>
<protein>
    <submittedName>
        <fullName evidence="1">Uncharacterized protein</fullName>
    </submittedName>
</protein>
<evidence type="ECO:0000313" key="1">
    <source>
        <dbReference type="EMBL" id="MBB6143063.1"/>
    </source>
</evidence>
<dbReference type="OrthoDB" id="517095at2"/>
<gene>
    <name evidence="1" type="ORF">HNQ77_001007</name>
</gene>
<sequence>MPKKPFQSTQQASGTYIAQATYGASSTINVFNVDKDAPPEVLAAVLEAVQASAGANTLPVSKIEKEADLIVTGAPTAPNRRISRARLSSLVSGALSKPKPVLLRGDSGSGRSELARATTEKATRLIWIDFQANGDLRPGSVLESVLSDQINLRSNRRPDFGKVVGKLDKDLAVVLDNIDQSAADPSFVTRLAVLARAAASGNIKLICCSLYPLPLQLRSEFEVVPVPSYDDDEVRELLVTYGAPAAVNHSQFRGVVLGLTQGHPDLTALLVEFLTDNEWVLSDDVWQGLIGQAFASDLKNEVQRRLLSTETAKTRELLFRLNAVMRDFTESEALEIARIEPEIPEALARLSKLSGRWLQQQGTTQWRTSPLIAALGDNNLAAAVRNKVHKRVAGWILSRKKLNQLETNSVISHLVIAEEYDQAGSILLRALYSLLNAGPDVEPGNLLSLWKGLPLPTQMNLGLKICIRGMQVAIAIQRGQGYGTQLADLRDLMKAKETISEPVMVFASLSAIALQLVSKSPIEALPFITESIEMQSRISDPRILKAFRGHSSSEFFWSVAMQIRSRDGVRQWVAAVDALSEEERRAMMAERFAPESACRMFDSLWIEEQELPEQKRDWAGLTRLIGELETVVSRWDSSLVSGGLLRAAQAIRIVHIGDAEEAIRQAEAFFSAHIGPNAAAGRFLVAQGTGLWLTDVDRWADALPWLGRGVEYHEKHLTPHRQSNLLRYGHALYRAGRPDAAPFYEAVQLAEDGDFRSPLGRIRARAELATFLWLTEGEQALFDEWTHVVRATLEAREESPRWKQIYVLIANHTAYWGNRFGQDSEFGGTSLVKPDLGMFITDYADISDRYSDKILFVLPGNMTWFAEKLGRFREAAEWAQTTYDCAVQFGQSNQGNGFRLQAAPYALEQSRYREAIDAVADGVRSLAKSDPIEFPEAVVRDNPRLLRLRLPSLDPVRTESNTVILGLLPSLIGVTAEILNDRARGMERIEELVRACTAQREIASVPAPWEEAQRVLYSVRNGTLHYADFASEENASEDHIGQAANLLRSFGLLAVRDERTVDILTAQVKWARWLTMSLAPFWGVGSVFASIVANAWSNYVLANGFNFQRPASLVKVIQEHGGRGELGCVLIDVADGLGASVPQSLREKLMSATFTLVPGRSKL</sequence>
<organism evidence="1 2">
    <name type="scientific">Silvibacterium bohemicum</name>
    <dbReference type="NCBI Taxonomy" id="1577686"/>
    <lineage>
        <taxon>Bacteria</taxon>
        <taxon>Pseudomonadati</taxon>
        <taxon>Acidobacteriota</taxon>
        <taxon>Terriglobia</taxon>
        <taxon>Terriglobales</taxon>
        <taxon>Acidobacteriaceae</taxon>
        <taxon>Silvibacterium</taxon>
    </lineage>
</organism>
<name>A0A841JP48_9BACT</name>
<dbReference type="EMBL" id="JACHEK010000002">
    <property type="protein sequence ID" value="MBB6143063.1"/>
    <property type="molecule type" value="Genomic_DNA"/>
</dbReference>
<dbReference type="AlphaFoldDB" id="A0A841JP48"/>
<accession>A0A841JP48</accession>
<reference evidence="1 2" key="1">
    <citation type="submission" date="2020-08" db="EMBL/GenBank/DDBJ databases">
        <title>Genomic Encyclopedia of Type Strains, Phase IV (KMG-IV): sequencing the most valuable type-strain genomes for metagenomic binning, comparative biology and taxonomic classification.</title>
        <authorList>
            <person name="Goeker M."/>
        </authorList>
    </citation>
    <scope>NUCLEOTIDE SEQUENCE [LARGE SCALE GENOMIC DNA]</scope>
    <source>
        <strain evidence="1 2">DSM 103733</strain>
    </source>
</reference>
<keyword evidence="2" id="KW-1185">Reference proteome</keyword>